<organism evidence="1 2">
    <name type="scientific">Oceanobacillus neutriphilus</name>
    <dbReference type="NCBI Taxonomy" id="531815"/>
    <lineage>
        <taxon>Bacteria</taxon>
        <taxon>Bacillati</taxon>
        <taxon>Bacillota</taxon>
        <taxon>Bacilli</taxon>
        <taxon>Bacillales</taxon>
        <taxon>Bacillaceae</taxon>
        <taxon>Oceanobacillus</taxon>
    </lineage>
</organism>
<gene>
    <name evidence="1" type="ORF">GCM10011346_12000</name>
</gene>
<reference evidence="2" key="1">
    <citation type="journal article" date="2019" name="Int. J. Syst. Evol. Microbiol.">
        <title>The Global Catalogue of Microorganisms (GCM) 10K type strain sequencing project: providing services to taxonomists for standard genome sequencing and annotation.</title>
        <authorList>
            <consortium name="The Broad Institute Genomics Platform"/>
            <consortium name="The Broad Institute Genome Sequencing Center for Infectious Disease"/>
            <person name="Wu L."/>
            <person name="Ma J."/>
        </authorList>
    </citation>
    <scope>NUCLEOTIDE SEQUENCE [LARGE SCALE GENOMIC DNA]</scope>
    <source>
        <strain evidence="2">CGMCC 1.7693</strain>
    </source>
</reference>
<evidence type="ECO:0000313" key="2">
    <source>
        <dbReference type="Proteomes" id="UP000641206"/>
    </source>
</evidence>
<sequence length="77" mass="8895">MIQQKLKQAFEENNGILTAKMAKEYGINGSTLRKVIERKDIQKHGRGVYLLDDVYFDDLYILQLKYPKGVFSHCCIG</sequence>
<protein>
    <submittedName>
        <fullName evidence="1">Uncharacterized protein</fullName>
    </submittedName>
</protein>
<dbReference type="EMBL" id="BMLW01000003">
    <property type="protein sequence ID" value="GGP09140.1"/>
    <property type="molecule type" value="Genomic_DNA"/>
</dbReference>
<accession>A0ABQ2NS54</accession>
<dbReference type="Proteomes" id="UP000641206">
    <property type="component" value="Unassembled WGS sequence"/>
</dbReference>
<evidence type="ECO:0000313" key="1">
    <source>
        <dbReference type="EMBL" id="GGP09140.1"/>
    </source>
</evidence>
<dbReference type="RefSeq" id="WP_188733547.1">
    <property type="nucleotide sequence ID" value="NZ_BMLW01000003.1"/>
</dbReference>
<keyword evidence="2" id="KW-1185">Reference proteome</keyword>
<comment type="caution">
    <text evidence="1">The sequence shown here is derived from an EMBL/GenBank/DDBJ whole genome shotgun (WGS) entry which is preliminary data.</text>
</comment>
<proteinExistence type="predicted"/>
<name>A0ABQ2NS54_9BACI</name>